<protein>
    <submittedName>
        <fullName evidence="7">Uncharacterized protein</fullName>
    </submittedName>
</protein>
<name>A0A433DGJ1_9FUNG</name>
<evidence type="ECO:0000256" key="5">
    <source>
        <dbReference type="SAM" id="MobiDB-lite"/>
    </source>
</evidence>
<evidence type="ECO:0000256" key="1">
    <source>
        <dbReference type="ARBA" id="ARBA00004127"/>
    </source>
</evidence>
<keyword evidence="8" id="KW-1185">Reference proteome</keyword>
<feature type="transmembrane region" description="Helical" evidence="6">
    <location>
        <begin position="226"/>
        <end position="259"/>
    </location>
</feature>
<keyword evidence="2 6" id="KW-0812">Transmembrane</keyword>
<dbReference type="GO" id="GO:0016192">
    <property type="term" value="P:vesicle-mediated transport"/>
    <property type="evidence" value="ECO:0007669"/>
    <property type="project" value="TreeGrafter"/>
</dbReference>
<dbReference type="PANTHER" id="PTHR47549:SF1">
    <property type="entry name" value="GOLGI APPARATUS MEMBRANE PROTEIN TVP38"/>
    <property type="match status" value="1"/>
</dbReference>
<evidence type="ECO:0000256" key="6">
    <source>
        <dbReference type="SAM" id="Phobius"/>
    </source>
</evidence>
<dbReference type="PANTHER" id="PTHR47549">
    <property type="entry name" value="GOLGI APPARATUS MEMBRANE PROTEIN TVP38-RELATED"/>
    <property type="match status" value="1"/>
</dbReference>
<proteinExistence type="predicted"/>
<accession>A0A433DGJ1</accession>
<reference evidence="7 8" key="1">
    <citation type="journal article" date="2018" name="New Phytol.">
        <title>Phylogenomics of Endogonaceae and evolution of mycorrhizas within Mucoromycota.</title>
        <authorList>
            <person name="Chang Y."/>
            <person name="Desiro A."/>
            <person name="Na H."/>
            <person name="Sandor L."/>
            <person name="Lipzen A."/>
            <person name="Clum A."/>
            <person name="Barry K."/>
            <person name="Grigoriev I.V."/>
            <person name="Martin F.M."/>
            <person name="Stajich J.E."/>
            <person name="Smith M.E."/>
            <person name="Bonito G."/>
            <person name="Spatafora J.W."/>
        </authorList>
    </citation>
    <scope>NUCLEOTIDE SEQUENCE [LARGE SCALE GENOMIC DNA]</scope>
    <source>
        <strain evidence="7 8">GMNB39</strain>
    </source>
</reference>
<feature type="region of interest" description="Disordered" evidence="5">
    <location>
        <begin position="409"/>
        <end position="431"/>
    </location>
</feature>
<feature type="transmembrane region" description="Helical" evidence="6">
    <location>
        <begin position="159"/>
        <end position="177"/>
    </location>
</feature>
<evidence type="ECO:0000256" key="2">
    <source>
        <dbReference type="ARBA" id="ARBA00022692"/>
    </source>
</evidence>
<feature type="transmembrane region" description="Helical" evidence="6">
    <location>
        <begin position="297"/>
        <end position="317"/>
    </location>
</feature>
<dbReference type="OrthoDB" id="166803at2759"/>
<keyword evidence="3 6" id="KW-1133">Transmembrane helix</keyword>
<keyword evidence="4 6" id="KW-0472">Membrane</keyword>
<evidence type="ECO:0000313" key="8">
    <source>
        <dbReference type="Proteomes" id="UP000268093"/>
    </source>
</evidence>
<feature type="transmembrane region" description="Helical" evidence="6">
    <location>
        <begin position="356"/>
        <end position="379"/>
    </location>
</feature>
<dbReference type="EMBL" id="RBNI01001798">
    <property type="protein sequence ID" value="RUP49972.1"/>
    <property type="molecule type" value="Genomic_DNA"/>
</dbReference>
<dbReference type="GO" id="GO:0000139">
    <property type="term" value="C:Golgi membrane"/>
    <property type="evidence" value="ECO:0007669"/>
    <property type="project" value="TreeGrafter"/>
</dbReference>
<evidence type="ECO:0000313" key="7">
    <source>
        <dbReference type="EMBL" id="RUP49972.1"/>
    </source>
</evidence>
<sequence>MSKEPPRPTTFSFTIDDYPDQDHHTYNYPFVASSSSSSSSSTHHLSIPLYHSDTASIDSIDSSTALIPLDHENDTSNTNDRPFLTTIREEEGGAISLDPSSSTSASRFRNNTILSSGSSTTAQALDELARLRRHATWRNLLDVRKYFTLEHVVYAVKNYYIAIAWFIVSFVMFIIIYKFRKDIFVGLENLAMVVRGMGVGGYLLISFLIFLSAFPPMVGYGTFQTLAGFTFGFGAGVAVGFFSALTGGVTCFVLCRMWFKKYVRKIMAKNESLEAVVKAVERKGLKNVLFSATDIPLLRFFLGTALSLVKLAAHVYIGANLKSFSKHILGEDPEEDDGKTLNASDAPDELVTLSDVVRYVAMGVGFVLATGVMLYVWLLSRRIVREAVMAREGGEGDGGERGRLMGEVEEGWGARERGRDGSEEAEEGEEIEEMTIVRDNGRGVKKERQREREVFEIEVEE</sequence>
<dbReference type="InterPro" id="IPR051076">
    <property type="entry name" value="Golgi_membrane_TVP38/TMEM64"/>
</dbReference>
<gene>
    <name evidence="7" type="ORF">BC936DRAFT_140819</name>
</gene>
<organism evidence="7 8">
    <name type="scientific">Jimgerdemannia flammicorona</name>
    <dbReference type="NCBI Taxonomy" id="994334"/>
    <lineage>
        <taxon>Eukaryota</taxon>
        <taxon>Fungi</taxon>
        <taxon>Fungi incertae sedis</taxon>
        <taxon>Mucoromycota</taxon>
        <taxon>Mucoromycotina</taxon>
        <taxon>Endogonomycetes</taxon>
        <taxon>Endogonales</taxon>
        <taxon>Endogonaceae</taxon>
        <taxon>Jimgerdemannia</taxon>
    </lineage>
</organism>
<dbReference type="GO" id="GO:0000022">
    <property type="term" value="P:mitotic spindle elongation"/>
    <property type="evidence" value="ECO:0007669"/>
    <property type="project" value="TreeGrafter"/>
</dbReference>
<comment type="caution">
    <text evidence="7">The sequence shown here is derived from an EMBL/GenBank/DDBJ whole genome shotgun (WGS) entry which is preliminary data.</text>
</comment>
<dbReference type="AlphaFoldDB" id="A0A433DGJ1"/>
<feature type="transmembrane region" description="Helical" evidence="6">
    <location>
        <begin position="189"/>
        <end position="214"/>
    </location>
</feature>
<feature type="compositionally biased region" description="Basic and acidic residues" evidence="5">
    <location>
        <begin position="409"/>
        <end position="422"/>
    </location>
</feature>
<evidence type="ECO:0000256" key="4">
    <source>
        <dbReference type="ARBA" id="ARBA00023136"/>
    </source>
</evidence>
<comment type="subcellular location">
    <subcellularLocation>
        <location evidence="1">Endomembrane system</location>
        <topology evidence="1">Multi-pass membrane protein</topology>
    </subcellularLocation>
</comment>
<dbReference type="Proteomes" id="UP000268093">
    <property type="component" value="Unassembled WGS sequence"/>
</dbReference>
<evidence type="ECO:0000256" key="3">
    <source>
        <dbReference type="ARBA" id="ARBA00022989"/>
    </source>
</evidence>